<dbReference type="GeneID" id="5485878"/>
<dbReference type="RefSeq" id="XP_001589827.1">
    <property type="nucleotide sequence ID" value="XM_001589777.1"/>
</dbReference>
<name>A7EW40_SCLS1</name>
<dbReference type="HOGENOM" id="CLU_3088695_0_0_1"/>
<evidence type="ECO:0000256" key="1">
    <source>
        <dbReference type="SAM" id="Phobius"/>
    </source>
</evidence>
<reference evidence="3" key="1">
    <citation type="journal article" date="2011" name="PLoS Genet.">
        <title>Genomic analysis of the necrotrophic fungal pathogens Sclerotinia sclerotiorum and Botrytis cinerea.</title>
        <authorList>
            <person name="Amselem J."/>
            <person name="Cuomo C.A."/>
            <person name="van Kan J.A."/>
            <person name="Viaud M."/>
            <person name="Benito E.P."/>
            <person name="Couloux A."/>
            <person name="Coutinho P.M."/>
            <person name="de Vries R.P."/>
            <person name="Dyer P.S."/>
            <person name="Fillinger S."/>
            <person name="Fournier E."/>
            <person name="Gout L."/>
            <person name="Hahn M."/>
            <person name="Kohn L."/>
            <person name="Lapalu N."/>
            <person name="Plummer K.M."/>
            <person name="Pradier J.M."/>
            <person name="Quevillon E."/>
            <person name="Sharon A."/>
            <person name="Simon A."/>
            <person name="ten Have A."/>
            <person name="Tudzynski B."/>
            <person name="Tudzynski P."/>
            <person name="Wincker P."/>
            <person name="Andrew M."/>
            <person name="Anthouard V."/>
            <person name="Beever R.E."/>
            <person name="Beffa R."/>
            <person name="Benoit I."/>
            <person name="Bouzid O."/>
            <person name="Brault B."/>
            <person name="Chen Z."/>
            <person name="Choquer M."/>
            <person name="Collemare J."/>
            <person name="Cotton P."/>
            <person name="Danchin E.G."/>
            <person name="Da Silva C."/>
            <person name="Gautier A."/>
            <person name="Giraud C."/>
            <person name="Giraud T."/>
            <person name="Gonzalez C."/>
            <person name="Grossetete S."/>
            <person name="Guldener U."/>
            <person name="Henrissat B."/>
            <person name="Howlett B.J."/>
            <person name="Kodira C."/>
            <person name="Kretschmer M."/>
            <person name="Lappartient A."/>
            <person name="Leroch M."/>
            <person name="Levis C."/>
            <person name="Mauceli E."/>
            <person name="Neuveglise C."/>
            <person name="Oeser B."/>
            <person name="Pearson M."/>
            <person name="Poulain J."/>
            <person name="Poussereau N."/>
            <person name="Quesneville H."/>
            <person name="Rascle C."/>
            <person name="Schumacher J."/>
            <person name="Segurens B."/>
            <person name="Sexton A."/>
            <person name="Silva E."/>
            <person name="Sirven C."/>
            <person name="Soanes D.M."/>
            <person name="Talbot N.J."/>
            <person name="Templeton M."/>
            <person name="Yandava C."/>
            <person name="Yarden O."/>
            <person name="Zeng Q."/>
            <person name="Rollins J.A."/>
            <person name="Lebrun M.H."/>
            <person name="Dickman M."/>
        </authorList>
    </citation>
    <scope>NUCLEOTIDE SEQUENCE [LARGE SCALE GENOMIC DNA]</scope>
    <source>
        <strain evidence="3">ATCC 18683 / 1980 / Ss-1</strain>
    </source>
</reference>
<dbReference type="KEGG" id="ssl:SS1G_09549"/>
<dbReference type="AlphaFoldDB" id="A7EW40"/>
<keyword evidence="1" id="KW-0472">Membrane</keyword>
<keyword evidence="3" id="KW-1185">Reference proteome</keyword>
<dbReference type="EMBL" id="CH476633">
    <property type="protein sequence ID" value="EDN93682.1"/>
    <property type="molecule type" value="Genomic_DNA"/>
</dbReference>
<proteinExistence type="predicted"/>
<keyword evidence="1" id="KW-0812">Transmembrane</keyword>
<accession>A7EW40</accession>
<dbReference type="InParanoid" id="A7EW40"/>
<evidence type="ECO:0000313" key="2">
    <source>
        <dbReference type="EMBL" id="EDN93682.1"/>
    </source>
</evidence>
<feature type="transmembrane region" description="Helical" evidence="1">
    <location>
        <begin position="32"/>
        <end position="51"/>
    </location>
</feature>
<sequence length="52" mass="5624">MGASPQLVLDNDDYKGLGGDRDTYSNERLMDVLVIFWVLGFLMLGFGGGGGR</sequence>
<gene>
    <name evidence="2" type="ORF">SS1G_09549</name>
</gene>
<keyword evidence="1" id="KW-1133">Transmembrane helix</keyword>
<dbReference type="Proteomes" id="UP000001312">
    <property type="component" value="Unassembled WGS sequence"/>
</dbReference>
<organism evidence="2 3">
    <name type="scientific">Sclerotinia sclerotiorum (strain ATCC 18683 / 1980 / Ss-1)</name>
    <name type="common">White mold</name>
    <name type="synonym">Whetzelinia sclerotiorum</name>
    <dbReference type="NCBI Taxonomy" id="665079"/>
    <lineage>
        <taxon>Eukaryota</taxon>
        <taxon>Fungi</taxon>
        <taxon>Dikarya</taxon>
        <taxon>Ascomycota</taxon>
        <taxon>Pezizomycotina</taxon>
        <taxon>Leotiomycetes</taxon>
        <taxon>Helotiales</taxon>
        <taxon>Sclerotiniaceae</taxon>
        <taxon>Sclerotinia</taxon>
    </lineage>
</organism>
<protein>
    <submittedName>
        <fullName evidence="2">Uncharacterized protein</fullName>
    </submittedName>
</protein>
<evidence type="ECO:0000313" key="3">
    <source>
        <dbReference type="Proteomes" id="UP000001312"/>
    </source>
</evidence>